<dbReference type="SMART" id="SM00984">
    <property type="entry name" value="UDPG_MGDP_dh_C"/>
    <property type="match status" value="1"/>
</dbReference>
<evidence type="ECO:0000256" key="1">
    <source>
        <dbReference type="ARBA" id="ARBA00023002"/>
    </source>
</evidence>
<dbReference type="Gene3D" id="1.20.5.100">
    <property type="entry name" value="Cytochrome c1, transmembrane anchor, C-terminal"/>
    <property type="match status" value="1"/>
</dbReference>
<dbReference type="PANTHER" id="PTHR43491:SF1">
    <property type="entry name" value="UDP-N-ACETYL-D-MANNOSAMINE DEHYDROGENASE"/>
    <property type="match status" value="1"/>
</dbReference>
<dbReference type="SUPFAM" id="SSF52413">
    <property type="entry name" value="UDP-glucose/GDP-mannose dehydrogenase C-terminal domain"/>
    <property type="match status" value="1"/>
</dbReference>
<dbReference type="OrthoDB" id="5193947at2"/>
<evidence type="ECO:0000313" key="5">
    <source>
        <dbReference type="EMBL" id="TGO06698.1"/>
    </source>
</evidence>
<proteinExistence type="inferred from homology"/>
<evidence type="ECO:0000256" key="3">
    <source>
        <dbReference type="PIRNR" id="PIRNR000124"/>
    </source>
</evidence>
<gene>
    <name evidence="5" type="ORF">SERN_0890</name>
</gene>
<dbReference type="NCBIfam" id="TIGR03026">
    <property type="entry name" value="NDP-sugDHase"/>
    <property type="match status" value="1"/>
</dbReference>
<dbReference type="Pfam" id="PF00984">
    <property type="entry name" value="UDPG_MGDP_dh"/>
    <property type="match status" value="1"/>
</dbReference>
<feature type="domain" description="UDP-glucose/GDP-mannose dehydrogenase C-terminal" evidence="4">
    <location>
        <begin position="330"/>
        <end position="434"/>
    </location>
</feature>
<dbReference type="InterPro" id="IPR017476">
    <property type="entry name" value="UDP-Glc/GDP-Man"/>
</dbReference>
<dbReference type="PANTHER" id="PTHR43491">
    <property type="entry name" value="UDP-N-ACETYL-D-MANNOSAMINE DEHYDROGENASE"/>
    <property type="match status" value="1"/>
</dbReference>
<dbReference type="InterPro" id="IPR014027">
    <property type="entry name" value="UDP-Glc/GDP-Man_DH_C"/>
</dbReference>
<dbReference type="InterPro" id="IPR008927">
    <property type="entry name" value="6-PGluconate_DH-like_C_sf"/>
</dbReference>
<dbReference type="PIRSF" id="PIRSF500136">
    <property type="entry name" value="UDP_ManNAc_DH"/>
    <property type="match status" value="1"/>
</dbReference>
<organism evidence="5 6">
    <name type="scientific">Serinibacter arcticus</name>
    <dbReference type="NCBI Taxonomy" id="1655435"/>
    <lineage>
        <taxon>Bacteria</taxon>
        <taxon>Bacillati</taxon>
        <taxon>Actinomycetota</taxon>
        <taxon>Actinomycetes</taxon>
        <taxon>Micrococcales</taxon>
        <taxon>Beutenbergiaceae</taxon>
        <taxon>Serinibacter</taxon>
    </lineage>
</organism>
<dbReference type="InterPro" id="IPR014026">
    <property type="entry name" value="UDP-Glc/GDP-Man_DH_dimer"/>
</dbReference>
<dbReference type="InterPro" id="IPR036220">
    <property type="entry name" value="UDP-Glc/GDP-Man_DH_C_sf"/>
</dbReference>
<keyword evidence="6" id="KW-1185">Reference proteome</keyword>
<dbReference type="GO" id="GO:0016628">
    <property type="term" value="F:oxidoreductase activity, acting on the CH-CH group of donors, NAD or NADP as acceptor"/>
    <property type="evidence" value="ECO:0007669"/>
    <property type="project" value="InterPro"/>
</dbReference>
<dbReference type="AlphaFoldDB" id="A0A4Z1E7I3"/>
<evidence type="ECO:0000313" key="6">
    <source>
        <dbReference type="Proteomes" id="UP000297318"/>
    </source>
</evidence>
<dbReference type="InterPro" id="IPR036291">
    <property type="entry name" value="NAD(P)-bd_dom_sf"/>
</dbReference>
<dbReference type="Proteomes" id="UP000297318">
    <property type="component" value="Unassembled WGS sequence"/>
</dbReference>
<dbReference type="Pfam" id="PF03720">
    <property type="entry name" value="UDPG_MGDP_dh_C"/>
    <property type="match status" value="1"/>
</dbReference>
<comment type="similarity">
    <text evidence="3">Belongs to the UDP-glucose/GDP-mannose dehydrogenase family.</text>
</comment>
<reference evidence="5 6" key="1">
    <citation type="submission" date="2018-11" db="EMBL/GenBank/DDBJ databases">
        <title>Complete genome sequencing of the Actinobacteria Serinibacter sp. K3-2.</title>
        <authorList>
            <person name="Rakitin A.L."/>
            <person name="Beletsky A.V."/>
            <person name="Mardanov A.V."/>
            <person name="Ravin N.V."/>
            <person name="Gromova A.S."/>
            <person name="Filippova S.N."/>
            <person name="Gal'Chenko V.F."/>
        </authorList>
    </citation>
    <scope>NUCLEOTIDE SEQUENCE [LARGE SCALE GENOMIC DNA]</scope>
    <source>
        <strain evidence="5 6">K3-2</strain>
    </source>
</reference>
<dbReference type="SUPFAM" id="SSF51735">
    <property type="entry name" value="NAD(P)-binding Rossmann-fold domains"/>
    <property type="match status" value="1"/>
</dbReference>
<evidence type="ECO:0000256" key="2">
    <source>
        <dbReference type="ARBA" id="ARBA00023027"/>
    </source>
</evidence>
<dbReference type="Gene3D" id="3.40.50.720">
    <property type="entry name" value="NAD(P)-binding Rossmann-like Domain"/>
    <property type="match status" value="2"/>
</dbReference>
<comment type="caution">
    <text evidence="5">The sequence shown here is derived from an EMBL/GenBank/DDBJ whole genome shotgun (WGS) entry which is preliminary data.</text>
</comment>
<dbReference type="InterPro" id="IPR001732">
    <property type="entry name" value="UDP-Glc/GDP-Man_DH_N"/>
</dbReference>
<dbReference type="PIRSF" id="PIRSF000124">
    <property type="entry name" value="UDPglc_GDPman_dh"/>
    <property type="match status" value="1"/>
</dbReference>
<dbReference type="SUPFAM" id="SSF48179">
    <property type="entry name" value="6-phosphogluconate dehydrogenase C-terminal domain-like"/>
    <property type="match status" value="1"/>
</dbReference>
<keyword evidence="1" id="KW-0560">Oxidoreductase</keyword>
<dbReference type="Pfam" id="PF03721">
    <property type="entry name" value="UDPG_MGDP_dh_N"/>
    <property type="match status" value="1"/>
</dbReference>
<dbReference type="GO" id="GO:0000271">
    <property type="term" value="P:polysaccharide biosynthetic process"/>
    <property type="evidence" value="ECO:0007669"/>
    <property type="project" value="InterPro"/>
</dbReference>
<accession>A0A4Z1E7I3</accession>
<keyword evidence="2" id="KW-0520">NAD</keyword>
<name>A0A4Z1E7I3_9MICO</name>
<sequence>MTDPIPFAHTPAAAPVDAPTVAVVGLGYIGLPTAAILASHGARVIGVDVNARTVEAVNRGEVPFVEPDLETSVAGAVSRGRLTASLDMPEADVYIVAVPTPFAEDYRVDLTYIDAAADAIAPRLGGGELVILESTSPPGTTQHLADRLLAARPDLSWDGSGGRPVVEFAHCPERVLPGRIMVELVTNDRIVGGLTLGAAERARDLYETFCQAEIPLTDAPTAELAKLAENAFRDVNIAFANELASICERVGVDVWELIELANRHPRVNILQPGPGVGGHCIAVDPWFIVSAAPEEARLIRTAREINDARPAQVVEKVLAASDHLTSPRIAALGLAFKADIDDLRESPAREIVGMLSDRIPGGLIDVVEPHVDELPSELEARQNVALRPLESALADADLVLLLVDHAGFRTVVPQLLDSRAHAPAVVDTRGLWREVRADPRSSSAP</sequence>
<dbReference type="GO" id="GO:0016616">
    <property type="term" value="F:oxidoreductase activity, acting on the CH-OH group of donors, NAD or NADP as acceptor"/>
    <property type="evidence" value="ECO:0007669"/>
    <property type="project" value="InterPro"/>
</dbReference>
<evidence type="ECO:0000259" key="4">
    <source>
        <dbReference type="SMART" id="SM00984"/>
    </source>
</evidence>
<dbReference type="InterPro" id="IPR028359">
    <property type="entry name" value="UDP_ManNAc/GlcNAc_DH"/>
</dbReference>
<protein>
    <submittedName>
        <fullName evidence="5">UDP-glucose dehydrogenase</fullName>
    </submittedName>
</protein>
<dbReference type="NCBIfam" id="NF008286">
    <property type="entry name" value="PRK11064.1"/>
    <property type="match status" value="1"/>
</dbReference>
<dbReference type="RefSeq" id="WP_135848852.1">
    <property type="nucleotide sequence ID" value="NZ_RHPJ01000001.1"/>
</dbReference>
<dbReference type="EMBL" id="RHPJ01000001">
    <property type="protein sequence ID" value="TGO06698.1"/>
    <property type="molecule type" value="Genomic_DNA"/>
</dbReference>
<dbReference type="GO" id="GO:0051287">
    <property type="term" value="F:NAD binding"/>
    <property type="evidence" value="ECO:0007669"/>
    <property type="project" value="InterPro"/>
</dbReference>